<feature type="domain" description="DUF659" evidence="2">
    <location>
        <begin position="200"/>
        <end position="352"/>
    </location>
</feature>
<evidence type="ECO:0000313" key="3">
    <source>
        <dbReference type="EMBL" id="KAL1528254.1"/>
    </source>
</evidence>
<evidence type="ECO:0000256" key="1">
    <source>
        <dbReference type="SAM" id="MobiDB-lite"/>
    </source>
</evidence>
<evidence type="ECO:0000313" key="4">
    <source>
        <dbReference type="Proteomes" id="UP001515480"/>
    </source>
</evidence>
<evidence type="ECO:0000259" key="2">
    <source>
        <dbReference type="Pfam" id="PF04937"/>
    </source>
</evidence>
<comment type="caution">
    <text evidence="3">The sequence shown here is derived from an EMBL/GenBank/DDBJ whole genome shotgun (WGS) entry which is preliminary data.</text>
</comment>
<proteinExistence type="predicted"/>
<sequence length="398" mass="43693">MHTDRAANPTRGALPTTNNCTNEAERTTTTGLEKPFLAAGNGTVRAAAKKMPIRNGQIWDLVSVIENEKAFGTAPELICKDCEKRFAGGVSRIKNHIIKQCKCSTEALRKLKEELLVKAAIAEDETSKKKKAEAVDISAEGATGQRNVETMLSLVTAEKMDDAIADFIYGEGLPFSLVESPQFKAMLTAAKSSASSYKPPSQVRIAGELLDKSVKRLKVEEQPIRKACTVHGCTVVSDGWEDCAHNHLINFLVASNQGAFFDGTVMLAAGQREDAVAVARLIEDEIERVGPLSVVQVVTDTCSTMKAAWKIIERHYPWITCTCCAPHVLSLLLKDISKIPAVASVLSNVKKVLSRFWGRKRWRILNTSSIYLSTRVKTSGRRQVMARMRWMGKAGSRT</sequence>
<dbReference type="PANTHER" id="PTHR32166">
    <property type="entry name" value="OSJNBA0013A04.12 PROTEIN"/>
    <property type="match status" value="1"/>
</dbReference>
<dbReference type="InterPro" id="IPR012337">
    <property type="entry name" value="RNaseH-like_sf"/>
</dbReference>
<dbReference type="PANTHER" id="PTHR32166:SF123">
    <property type="entry name" value="BED-TYPE DOMAIN-CONTAINING PROTEIN"/>
    <property type="match status" value="1"/>
</dbReference>
<dbReference type="EMBL" id="JBGBPQ010000002">
    <property type="protein sequence ID" value="KAL1528254.1"/>
    <property type="molecule type" value="Genomic_DNA"/>
</dbReference>
<protein>
    <recommendedName>
        <fullName evidence="2">DUF659 domain-containing protein</fullName>
    </recommendedName>
</protein>
<feature type="region of interest" description="Disordered" evidence="1">
    <location>
        <begin position="1"/>
        <end position="22"/>
    </location>
</feature>
<reference evidence="3 4" key="1">
    <citation type="journal article" date="2024" name="Science">
        <title>Giant polyketide synthase enzymes in the biosynthesis of giant marine polyether toxins.</title>
        <authorList>
            <person name="Fallon T.R."/>
            <person name="Shende V.V."/>
            <person name="Wierzbicki I.H."/>
            <person name="Pendleton A.L."/>
            <person name="Watervoot N.F."/>
            <person name="Auber R.P."/>
            <person name="Gonzalez D.J."/>
            <person name="Wisecaver J.H."/>
            <person name="Moore B.S."/>
        </authorList>
    </citation>
    <scope>NUCLEOTIDE SEQUENCE [LARGE SCALE GENOMIC DNA]</scope>
    <source>
        <strain evidence="3 4">12B1</strain>
    </source>
</reference>
<accession>A0AB34K0W4</accession>
<dbReference type="InterPro" id="IPR007021">
    <property type="entry name" value="DUF659"/>
</dbReference>
<dbReference type="Pfam" id="PF04937">
    <property type="entry name" value="DUF659"/>
    <property type="match status" value="1"/>
</dbReference>
<organism evidence="3 4">
    <name type="scientific">Prymnesium parvum</name>
    <name type="common">Toxic golden alga</name>
    <dbReference type="NCBI Taxonomy" id="97485"/>
    <lineage>
        <taxon>Eukaryota</taxon>
        <taxon>Haptista</taxon>
        <taxon>Haptophyta</taxon>
        <taxon>Prymnesiophyceae</taxon>
        <taxon>Prymnesiales</taxon>
        <taxon>Prymnesiaceae</taxon>
        <taxon>Prymnesium</taxon>
    </lineage>
</organism>
<gene>
    <name evidence="3" type="ORF">AB1Y20_009612</name>
</gene>
<dbReference type="SUPFAM" id="SSF53098">
    <property type="entry name" value="Ribonuclease H-like"/>
    <property type="match status" value="1"/>
</dbReference>
<dbReference type="Proteomes" id="UP001515480">
    <property type="component" value="Unassembled WGS sequence"/>
</dbReference>
<dbReference type="AlphaFoldDB" id="A0AB34K0W4"/>
<keyword evidence="4" id="KW-1185">Reference proteome</keyword>
<name>A0AB34K0W4_PRYPA</name>